<dbReference type="AlphaFoldDB" id="A0A183G0D7"/>
<accession>A0A3P8DX95</accession>
<evidence type="ECO:0000313" key="3">
    <source>
        <dbReference type="WBParaSite" id="HPBE_0001455201-mRNA-1"/>
    </source>
</evidence>
<accession>A0A183G0D7</accession>
<gene>
    <name evidence="1" type="ORF">HPBE_LOCUS14553</name>
</gene>
<reference evidence="3" key="2">
    <citation type="submission" date="2019-09" db="UniProtKB">
        <authorList>
            <consortium name="WormBaseParasite"/>
        </authorList>
    </citation>
    <scope>IDENTIFICATION</scope>
</reference>
<proteinExistence type="predicted"/>
<sequence>MATRFVYMNRFYVEVASINGRKHHGIRQGMGQSGRKHNLLLKKNKKRFDAVIKEMEDELAQAEKDFRVGPCTTNAEHINALFLRALQNLTASDKDDADKCFAELQAQRKAQLVELSHLKQILEGKDERCVKKDDEEM</sequence>
<evidence type="ECO:0000313" key="1">
    <source>
        <dbReference type="EMBL" id="VDO99995.1"/>
    </source>
</evidence>
<dbReference type="Proteomes" id="UP000050761">
    <property type="component" value="Unassembled WGS sequence"/>
</dbReference>
<protein>
    <submittedName>
        <fullName evidence="3">PCRF domain-containing protein</fullName>
    </submittedName>
</protein>
<dbReference type="OrthoDB" id="5857386at2759"/>
<name>A0A183G0D7_HELPZ</name>
<evidence type="ECO:0000313" key="2">
    <source>
        <dbReference type="Proteomes" id="UP000050761"/>
    </source>
</evidence>
<dbReference type="EMBL" id="UZAH01028415">
    <property type="protein sequence ID" value="VDO99995.1"/>
    <property type="molecule type" value="Genomic_DNA"/>
</dbReference>
<dbReference type="WBParaSite" id="HPBE_0001455201-mRNA-1">
    <property type="protein sequence ID" value="HPBE_0001455201-mRNA-1"/>
    <property type="gene ID" value="HPBE_0001455201"/>
</dbReference>
<organism evidence="2 3">
    <name type="scientific">Heligmosomoides polygyrus</name>
    <name type="common">Parasitic roundworm</name>
    <dbReference type="NCBI Taxonomy" id="6339"/>
    <lineage>
        <taxon>Eukaryota</taxon>
        <taxon>Metazoa</taxon>
        <taxon>Ecdysozoa</taxon>
        <taxon>Nematoda</taxon>
        <taxon>Chromadorea</taxon>
        <taxon>Rhabditida</taxon>
        <taxon>Rhabditina</taxon>
        <taxon>Rhabditomorpha</taxon>
        <taxon>Strongyloidea</taxon>
        <taxon>Heligmosomidae</taxon>
        <taxon>Heligmosomoides</taxon>
    </lineage>
</organism>
<reference evidence="1 2" key="1">
    <citation type="submission" date="2018-11" db="EMBL/GenBank/DDBJ databases">
        <authorList>
            <consortium name="Pathogen Informatics"/>
        </authorList>
    </citation>
    <scope>NUCLEOTIDE SEQUENCE [LARGE SCALE GENOMIC DNA]</scope>
</reference>
<keyword evidence="2" id="KW-1185">Reference proteome</keyword>